<dbReference type="GeneID" id="77100249"/>
<evidence type="ECO:0000313" key="6">
    <source>
        <dbReference type="Proteomes" id="UP000182126"/>
    </source>
</evidence>
<gene>
    <name evidence="5" type="ORF">SAMN04489809_2491</name>
</gene>
<dbReference type="eggNOG" id="COG1716">
    <property type="taxonomic scope" value="Bacteria"/>
</dbReference>
<evidence type="ECO:0000256" key="3">
    <source>
        <dbReference type="SAM" id="Phobius"/>
    </source>
</evidence>
<dbReference type="Pfam" id="PF00498">
    <property type="entry name" value="FHA"/>
    <property type="match status" value="1"/>
</dbReference>
<dbReference type="CDD" id="cd00060">
    <property type="entry name" value="FHA"/>
    <property type="match status" value="1"/>
</dbReference>
<keyword evidence="1" id="KW-0597">Phosphoprotein</keyword>
<accession>A0A1H1UFZ5</accession>
<dbReference type="PROSITE" id="PS50006">
    <property type="entry name" value="FHA_DOMAIN"/>
    <property type="match status" value="1"/>
</dbReference>
<proteinExistence type="predicted"/>
<feature type="region of interest" description="Disordered" evidence="2">
    <location>
        <begin position="131"/>
        <end position="371"/>
    </location>
</feature>
<sequence length="519" mass="52731">MTAPADSGLATMLVIIVGLGLLVGLAVYVWYALALSRLFPRIDGEGWKGWVPVLNEAEILARGGVPAWSVVFYFIPLVQIYGIYLKVVATHRINRRFGRGAGMTVLAILLPPVWATVLAWGPAPYPEGDRLAALQPGPRRSAPPSAAPARDASGYTIPSLAPAGNGSPEAPPLIFPDYAAPSAVAPAASAPPTAGAPQGEPPAPRSFAPPAFAPPAAPPAPSSATPSPSFAPPAPPAPSPAAAPVPPAASIPPAAPVQPAAPVLPPAAAPTPPSPAAQPTPPTPALPTTGIMAAMGDVPPAAPQPAPAPAPSVDSSPSEEPAAPAPAPEANRVVRPVPPSFRDGGQPEAPPMPMIRPVPSATDSPAAGQSVPVPAPAAPEGLVADVDKTVVTPRPTDDDLDATVVVARKRGVRRVLVLDDGRRFSLSGASVVIGRNPTGEPGEQRLAIPDTTRTLSKTHARLVVQEDEWRLTDLHATNGVVVVGDDGSETLLDAGESVVGTGRFILGEVGMHVVAERDS</sequence>
<feature type="transmembrane region" description="Helical" evidence="3">
    <location>
        <begin position="70"/>
        <end position="89"/>
    </location>
</feature>
<dbReference type="AlphaFoldDB" id="A0A1H1UFZ5"/>
<dbReference type="InterPro" id="IPR000253">
    <property type="entry name" value="FHA_dom"/>
</dbReference>
<keyword evidence="3" id="KW-0812">Transmembrane</keyword>
<feature type="compositionally biased region" description="Pro residues" evidence="2">
    <location>
        <begin position="262"/>
        <end position="285"/>
    </location>
</feature>
<feature type="compositionally biased region" description="Pro residues" evidence="2">
    <location>
        <begin position="211"/>
        <end position="221"/>
    </location>
</feature>
<evidence type="ECO:0000259" key="4">
    <source>
        <dbReference type="PROSITE" id="PS50006"/>
    </source>
</evidence>
<dbReference type="eggNOG" id="COG3266">
    <property type="taxonomic scope" value="Bacteria"/>
</dbReference>
<dbReference type="PRINTS" id="PR01217">
    <property type="entry name" value="PRICHEXTENSN"/>
</dbReference>
<dbReference type="EMBL" id="LT629770">
    <property type="protein sequence ID" value="SDS71432.1"/>
    <property type="molecule type" value="Genomic_DNA"/>
</dbReference>
<protein>
    <submittedName>
        <fullName evidence="5">FHA domain-containing protein</fullName>
    </submittedName>
</protein>
<feature type="transmembrane region" description="Helical" evidence="3">
    <location>
        <begin position="12"/>
        <end position="33"/>
    </location>
</feature>
<keyword evidence="3" id="KW-0472">Membrane</keyword>
<reference evidence="5 6" key="1">
    <citation type="submission" date="2016-10" db="EMBL/GenBank/DDBJ databases">
        <authorList>
            <person name="de Groot N.N."/>
        </authorList>
    </citation>
    <scope>NUCLEOTIDE SEQUENCE [LARGE SCALE GENOMIC DNA]</scope>
    <source>
        <strain evidence="5 6">DSM 15019</strain>
    </source>
</reference>
<name>A0A1H1UFZ5_9MICO</name>
<feature type="compositionally biased region" description="Low complexity" evidence="2">
    <location>
        <begin position="179"/>
        <end position="197"/>
    </location>
</feature>
<feature type="compositionally biased region" description="Pro residues" evidence="2">
    <location>
        <begin position="229"/>
        <end position="256"/>
    </location>
</feature>
<keyword evidence="3" id="KW-1133">Transmembrane helix</keyword>
<evidence type="ECO:0000256" key="1">
    <source>
        <dbReference type="ARBA" id="ARBA00022553"/>
    </source>
</evidence>
<feature type="compositionally biased region" description="Low complexity" evidence="2">
    <location>
        <begin position="311"/>
        <end position="335"/>
    </location>
</feature>
<feature type="compositionally biased region" description="Pro residues" evidence="2">
    <location>
        <begin position="300"/>
        <end position="310"/>
    </location>
</feature>
<feature type="compositionally biased region" description="Low complexity" evidence="2">
    <location>
        <begin position="136"/>
        <end position="154"/>
    </location>
</feature>
<dbReference type="InterPro" id="IPR008984">
    <property type="entry name" value="SMAD_FHA_dom_sf"/>
</dbReference>
<dbReference type="RefSeq" id="WP_083370998.1">
    <property type="nucleotide sequence ID" value="NZ_LT629770.1"/>
</dbReference>
<dbReference type="InterPro" id="IPR043739">
    <property type="entry name" value="DUF5684"/>
</dbReference>
<feature type="transmembrane region" description="Helical" evidence="3">
    <location>
        <begin position="101"/>
        <end position="121"/>
    </location>
</feature>
<feature type="domain" description="FHA" evidence="4">
    <location>
        <begin position="431"/>
        <end position="482"/>
    </location>
</feature>
<evidence type="ECO:0000313" key="5">
    <source>
        <dbReference type="EMBL" id="SDS71432.1"/>
    </source>
</evidence>
<dbReference type="Proteomes" id="UP000182126">
    <property type="component" value="Chromosome I"/>
</dbReference>
<dbReference type="SUPFAM" id="SSF49879">
    <property type="entry name" value="SMAD/FHA domain"/>
    <property type="match status" value="1"/>
</dbReference>
<evidence type="ECO:0000256" key="2">
    <source>
        <dbReference type="SAM" id="MobiDB-lite"/>
    </source>
</evidence>
<dbReference type="Gene3D" id="2.60.200.20">
    <property type="match status" value="1"/>
</dbReference>
<dbReference type="Pfam" id="PF18936">
    <property type="entry name" value="DUF5684"/>
    <property type="match status" value="1"/>
</dbReference>
<organism evidence="5 6">
    <name type="scientific">Microbacterium paraoxydans</name>
    <dbReference type="NCBI Taxonomy" id="199592"/>
    <lineage>
        <taxon>Bacteria</taxon>
        <taxon>Bacillati</taxon>
        <taxon>Actinomycetota</taxon>
        <taxon>Actinomycetes</taxon>
        <taxon>Micrococcales</taxon>
        <taxon>Microbacteriaceae</taxon>
        <taxon>Microbacterium</taxon>
    </lineage>
</organism>